<dbReference type="AlphaFoldDB" id="A0A5B7EUL1"/>
<feature type="region of interest" description="Disordered" evidence="1">
    <location>
        <begin position="1"/>
        <end position="22"/>
    </location>
</feature>
<feature type="compositionally biased region" description="Basic and acidic residues" evidence="1">
    <location>
        <begin position="207"/>
        <end position="221"/>
    </location>
</feature>
<dbReference type="EMBL" id="VSRR010003580">
    <property type="protein sequence ID" value="MPC36689.1"/>
    <property type="molecule type" value="Genomic_DNA"/>
</dbReference>
<keyword evidence="3" id="KW-1185">Reference proteome</keyword>
<protein>
    <submittedName>
        <fullName evidence="2">Uncharacterized protein</fullName>
    </submittedName>
</protein>
<evidence type="ECO:0000256" key="1">
    <source>
        <dbReference type="SAM" id="MobiDB-lite"/>
    </source>
</evidence>
<accession>A0A5B7EUL1</accession>
<gene>
    <name evidence="2" type="ORF">E2C01_030158</name>
</gene>
<dbReference type="Proteomes" id="UP000324222">
    <property type="component" value="Unassembled WGS sequence"/>
</dbReference>
<sequence length="279" mass="31340">MLGDPLGPQSTHGSTAPRFDRRGVACVKEEQHKRQKRRMLTLTRLDTRERVSRPHILGTLLGATRGLARASMARPARCWAQNRPPHRHSYVLDTPRRREHFSQRGLRRFLRRLGVTGGSTAGGSAILPLLGRDAPPPPWLCMRPLRASRCSREPEGGVAPRVRSDAKDTDTELLLWVRGGGPIPVKLWDRLRGGRPVPARGLPCSLDCRESPRDGSKMEHSSRRRSSVSRSMMRSPKASGRVPGRRSSTSGEVLGRRPAVWRTGRSSSWLWEWLRRSLS</sequence>
<organism evidence="2 3">
    <name type="scientific">Portunus trituberculatus</name>
    <name type="common">Swimming crab</name>
    <name type="synonym">Neptunus trituberculatus</name>
    <dbReference type="NCBI Taxonomy" id="210409"/>
    <lineage>
        <taxon>Eukaryota</taxon>
        <taxon>Metazoa</taxon>
        <taxon>Ecdysozoa</taxon>
        <taxon>Arthropoda</taxon>
        <taxon>Crustacea</taxon>
        <taxon>Multicrustacea</taxon>
        <taxon>Malacostraca</taxon>
        <taxon>Eumalacostraca</taxon>
        <taxon>Eucarida</taxon>
        <taxon>Decapoda</taxon>
        <taxon>Pleocyemata</taxon>
        <taxon>Brachyura</taxon>
        <taxon>Eubrachyura</taxon>
        <taxon>Portunoidea</taxon>
        <taxon>Portunidae</taxon>
        <taxon>Portuninae</taxon>
        <taxon>Portunus</taxon>
    </lineage>
</organism>
<name>A0A5B7EUL1_PORTR</name>
<reference evidence="2 3" key="1">
    <citation type="submission" date="2019-05" db="EMBL/GenBank/DDBJ databases">
        <title>Another draft genome of Portunus trituberculatus and its Hox gene families provides insights of decapod evolution.</title>
        <authorList>
            <person name="Jeong J.-H."/>
            <person name="Song I."/>
            <person name="Kim S."/>
            <person name="Choi T."/>
            <person name="Kim D."/>
            <person name="Ryu S."/>
            <person name="Kim W."/>
        </authorList>
    </citation>
    <scope>NUCLEOTIDE SEQUENCE [LARGE SCALE GENOMIC DNA]</scope>
    <source>
        <tissue evidence="2">Muscle</tissue>
    </source>
</reference>
<comment type="caution">
    <text evidence="2">The sequence shown here is derived from an EMBL/GenBank/DDBJ whole genome shotgun (WGS) entry which is preliminary data.</text>
</comment>
<evidence type="ECO:0000313" key="2">
    <source>
        <dbReference type="EMBL" id="MPC36689.1"/>
    </source>
</evidence>
<feature type="region of interest" description="Disordered" evidence="1">
    <location>
        <begin position="201"/>
        <end position="253"/>
    </location>
</feature>
<proteinExistence type="predicted"/>
<evidence type="ECO:0000313" key="3">
    <source>
        <dbReference type="Proteomes" id="UP000324222"/>
    </source>
</evidence>